<evidence type="ECO:0000256" key="1">
    <source>
        <dbReference type="SAM" id="MobiDB-lite"/>
    </source>
</evidence>
<dbReference type="InterPro" id="IPR013381">
    <property type="entry name" value="CRISPR-assoc_prot_Cse1"/>
</dbReference>
<sequence>MIPEDDLVRGGWLRAVRLDGEVRSGGLLATLTGAHGIRNLDLPVATMLPAVLRQLLVPVVLDALGVPRSYDEWKQRFERGQFSEEEIEKLTDYLTVRYADRFRLFDPERPFGQVAGLKALNGETKPSTLLVPHAGSGNNSPIFTGLNEADHLDLTPGQAVLWLAHTQCWDTAAIKTGAVGDPQAKAGKTVGNLTGALGQLGVIVPTGRNLYETLLLNTPVLPAGLEKSDRPQWAWDERPSSPVRKSPAGPEWSSRPADGLLDLLTFQSRRIRLVGEWTERGTVVRQVVLCAGDRLPLTPQTEPHTAWYHTAKPKAGQSARRPRRHASGRAAWQGLGALLALAVPEEGDGPYTSRLLLQAGELRAYGVLPVGYPLGVEICALEYGNKSAVVENAVSDALPLPVASLVASEEWLRAGLLECVGQADLVGRALDGLHSDLRRAVGGQPLPRDKGERPSVRLLHAVDGSMRRLLKGLSGIGDDSDLLERGQEAWELTLHRVASREADALLAAVPARAVVGRVEKVNGKDVVFRSGKANGMFRRKLNEILPRAAEAREGAV</sequence>
<accession>A0ABW9I5E5</accession>
<organism evidence="2 3">
    <name type="scientific">Streptomyces niveiscabiei</name>
    <dbReference type="NCBI Taxonomy" id="164115"/>
    <lineage>
        <taxon>Bacteria</taxon>
        <taxon>Bacillati</taxon>
        <taxon>Actinomycetota</taxon>
        <taxon>Actinomycetes</taxon>
        <taxon>Kitasatosporales</taxon>
        <taxon>Streptomycetaceae</taxon>
        <taxon>Streptomyces</taxon>
    </lineage>
</organism>
<feature type="region of interest" description="Disordered" evidence="1">
    <location>
        <begin position="226"/>
        <end position="254"/>
    </location>
</feature>
<name>A0ABW9I5E5_9ACTN</name>
<keyword evidence="3" id="KW-1185">Reference proteome</keyword>
<proteinExistence type="predicted"/>
<protein>
    <submittedName>
        <fullName evidence="2">Type I-E CRISPR-associated protein Cse1/CasA</fullName>
    </submittedName>
</protein>
<dbReference type="EMBL" id="JBJVNI010000037">
    <property type="protein sequence ID" value="MFM9615577.1"/>
    <property type="molecule type" value="Genomic_DNA"/>
</dbReference>
<evidence type="ECO:0000313" key="2">
    <source>
        <dbReference type="EMBL" id="MFM9615577.1"/>
    </source>
</evidence>
<dbReference type="Gene3D" id="1.10.132.100">
    <property type="match status" value="1"/>
</dbReference>
<dbReference type="Proteomes" id="UP001631957">
    <property type="component" value="Unassembled WGS sequence"/>
</dbReference>
<dbReference type="Pfam" id="PF09481">
    <property type="entry name" value="CRISPR_Cse1"/>
    <property type="match status" value="1"/>
</dbReference>
<gene>
    <name evidence="2" type="primary">casA</name>
    <name evidence="2" type="synonym">cse1</name>
    <name evidence="2" type="ORF">ACKI18_43710</name>
</gene>
<comment type="caution">
    <text evidence="2">The sequence shown here is derived from an EMBL/GenBank/DDBJ whole genome shotgun (WGS) entry which is preliminary data.</text>
</comment>
<evidence type="ECO:0000313" key="3">
    <source>
        <dbReference type="Proteomes" id="UP001631957"/>
    </source>
</evidence>
<feature type="compositionally biased region" description="Basic and acidic residues" evidence="1">
    <location>
        <begin position="226"/>
        <end position="239"/>
    </location>
</feature>
<dbReference type="NCBIfam" id="TIGR02547">
    <property type="entry name" value="casA_cse1"/>
    <property type="match status" value="1"/>
</dbReference>
<dbReference type="RefSeq" id="WP_240656615.1">
    <property type="nucleotide sequence ID" value="NZ_JBJVNI010000037.1"/>
</dbReference>
<reference evidence="2 3" key="1">
    <citation type="submission" date="2024-12" db="EMBL/GenBank/DDBJ databases">
        <title>Forecasting of Potato common scab and diversities of Pathogenic streptomyces spp. in china.</title>
        <authorList>
            <person name="Handique U."/>
            <person name="Wu J."/>
        </authorList>
    </citation>
    <scope>NUCLEOTIDE SEQUENCE [LARGE SCALE GENOMIC DNA]</scope>
    <source>
        <strain evidence="2 3">ZRIMU1530</strain>
    </source>
</reference>